<evidence type="ECO:0000313" key="2">
    <source>
        <dbReference type="EMBL" id="ROP81254.1"/>
    </source>
</evidence>
<dbReference type="EMBL" id="RJKX01000018">
    <property type="protein sequence ID" value="ROP81254.1"/>
    <property type="molecule type" value="Genomic_DNA"/>
</dbReference>
<dbReference type="GO" id="GO:0016301">
    <property type="term" value="F:kinase activity"/>
    <property type="evidence" value="ECO:0007669"/>
    <property type="project" value="UniProtKB-KW"/>
</dbReference>
<keyword evidence="2" id="KW-0418">Kinase</keyword>
<evidence type="ECO:0000256" key="1">
    <source>
        <dbReference type="ARBA" id="ARBA00006479"/>
    </source>
</evidence>
<dbReference type="Proteomes" id="UP000278222">
    <property type="component" value="Unassembled WGS sequence"/>
</dbReference>
<dbReference type="PANTHER" id="PTHR18964:SF149">
    <property type="entry name" value="BIFUNCTIONAL UDP-N-ACETYLGLUCOSAMINE 2-EPIMERASE_N-ACETYLMANNOSAMINE KINASE"/>
    <property type="match status" value="1"/>
</dbReference>
<dbReference type="InterPro" id="IPR043129">
    <property type="entry name" value="ATPase_NBD"/>
</dbReference>
<gene>
    <name evidence="2" type="ORF">EDC65_5110</name>
</gene>
<name>A0A3N1KLK8_9PROT</name>
<dbReference type="AlphaFoldDB" id="A0A3N1KLK8"/>
<accession>A0A3N1KLK8</accession>
<sequence length="307" mass="30763">MRSAIGIDIGGTAIKLGLVASDGRVLARRQFPFDRALGFEALADAIATAAKAVATGHAAVGVGISTPGYADRRDGTLIDGTANVPALAGRSLPAALGSRLGLPAVIENDGTAATLAELRFGAGKAFRRFALIAIGTGIGGGIAIDGRVVTGNAGEPPELGAMVLDAEGERNYSSLPGTFEHLAAADGFLAAHRRLSPADPAPSVAALFQRDDAAAAAAIDATARRIAQALGSMINLLNLEACLLGGGVSEAGASLLDAVGRHLPDFTWPLLLARCRLLPAALGNDAGLVGAAALALDQARSTEPGQA</sequence>
<dbReference type="SUPFAM" id="SSF53067">
    <property type="entry name" value="Actin-like ATPase domain"/>
    <property type="match status" value="1"/>
</dbReference>
<comment type="caution">
    <text evidence="2">The sequence shown here is derived from an EMBL/GenBank/DDBJ whole genome shotgun (WGS) entry which is preliminary data.</text>
</comment>
<dbReference type="Gene3D" id="3.30.420.40">
    <property type="match status" value="2"/>
</dbReference>
<comment type="similarity">
    <text evidence="1">Belongs to the ROK (NagC/XylR) family.</text>
</comment>
<dbReference type="PANTHER" id="PTHR18964">
    <property type="entry name" value="ROK (REPRESSOR, ORF, KINASE) FAMILY"/>
    <property type="match status" value="1"/>
</dbReference>
<keyword evidence="2" id="KW-0808">Transferase</keyword>
<reference evidence="2 3" key="1">
    <citation type="submission" date="2018-11" db="EMBL/GenBank/DDBJ databases">
        <title>Genomic Encyclopedia of Type Strains, Phase IV (KMG-IV): sequencing the most valuable type-strain genomes for metagenomic binning, comparative biology and taxonomic classification.</title>
        <authorList>
            <person name="Goeker M."/>
        </authorList>
    </citation>
    <scope>NUCLEOTIDE SEQUENCE [LARGE SCALE GENOMIC DNA]</scope>
    <source>
        <strain evidence="2 3">DSM 5900</strain>
    </source>
</reference>
<dbReference type="Pfam" id="PF00480">
    <property type="entry name" value="ROK"/>
    <property type="match status" value="1"/>
</dbReference>
<keyword evidence="3" id="KW-1185">Reference proteome</keyword>
<dbReference type="InterPro" id="IPR000600">
    <property type="entry name" value="ROK"/>
</dbReference>
<dbReference type="RefSeq" id="WP_170216709.1">
    <property type="nucleotide sequence ID" value="NZ_AP019700.1"/>
</dbReference>
<organism evidence="2 3">
    <name type="scientific">Stella humosa</name>
    <dbReference type="NCBI Taxonomy" id="94"/>
    <lineage>
        <taxon>Bacteria</taxon>
        <taxon>Pseudomonadati</taxon>
        <taxon>Pseudomonadota</taxon>
        <taxon>Alphaproteobacteria</taxon>
        <taxon>Rhodospirillales</taxon>
        <taxon>Stellaceae</taxon>
        <taxon>Stella</taxon>
    </lineage>
</organism>
<protein>
    <submittedName>
        <fullName evidence="2">Glucokinase</fullName>
    </submittedName>
</protein>
<proteinExistence type="inferred from homology"/>
<evidence type="ECO:0000313" key="3">
    <source>
        <dbReference type="Proteomes" id="UP000278222"/>
    </source>
</evidence>